<dbReference type="InterPro" id="IPR008756">
    <property type="entry name" value="Peptidase_M56"/>
</dbReference>
<dbReference type="CDD" id="cd07341">
    <property type="entry name" value="M56_BlaR1_MecR1_like"/>
    <property type="match status" value="1"/>
</dbReference>
<dbReference type="Gene3D" id="3.30.2010.10">
    <property type="entry name" value="Metalloproteases ('zincins'), catalytic domain"/>
    <property type="match status" value="1"/>
</dbReference>
<evidence type="ECO:0000256" key="2">
    <source>
        <dbReference type="SAM" id="Phobius"/>
    </source>
</evidence>
<dbReference type="KEGG" id="alkq:M9189_07795"/>
<organism evidence="4 5">
    <name type="scientific">Xiashengella succiniciproducens</name>
    <dbReference type="NCBI Taxonomy" id="2949635"/>
    <lineage>
        <taxon>Bacteria</taxon>
        <taxon>Pseudomonadati</taxon>
        <taxon>Bacteroidota</taxon>
        <taxon>Bacteroidia</taxon>
        <taxon>Marinilabiliales</taxon>
        <taxon>Marinilabiliaceae</taxon>
        <taxon>Xiashengella</taxon>
    </lineage>
</organism>
<dbReference type="PANTHER" id="PTHR34978">
    <property type="entry name" value="POSSIBLE SENSOR-TRANSDUCER PROTEIN BLAR"/>
    <property type="match status" value="1"/>
</dbReference>
<keyword evidence="1" id="KW-0175">Coiled coil</keyword>
<dbReference type="Pfam" id="PF05569">
    <property type="entry name" value="Peptidase_M56"/>
    <property type="match status" value="1"/>
</dbReference>
<proteinExistence type="predicted"/>
<reference evidence="4" key="2">
    <citation type="submission" date="2022-06" db="EMBL/GenBank/DDBJ databases">
        <title>Xiashengella guii gen. nov. sp. nov., a bacterium isolated form anaerobic digestion tank.</title>
        <authorList>
            <person name="Huang H."/>
        </authorList>
    </citation>
    <scope>NUCLEOTIDE SEQUENCE</scope>
    <source>
        <strain evidence="4">Ai-910</strain>
    </source>
</reference>
<keyword evidence="2" id="KW-0472">Membrane</keyword>
<keyword evidence="2" id="KW-1133">Transmembrane helix</keyword>
<evidence type="ECO:0000313" key="4">
    <source>
        <dbReference type="EMBL" id="URW78764.1"/>
    </source>
</evidence>
<sequence length="464" mass="52580">MNLIEHFAHPIIYASGWTIELTAVEIPNLGMVTTAEPMYIIDSKPMLSGIFDESSIMLIFWIYVTGMLLYACITMADHYRLKSMVSKAWQVSDQWQQTIMRLSSELGIKAPFLKISDKLSFPAVIGFVKPVIIVPLAMMSNLSIAEVESIIIHELYHIRRRDHWVNLFQQFMEILLFFHPAIWILNKHIRKERENCVDERVVVRTRDPQLYAKALLQLEELRTLQSKLAVAATQSKFHLLQRIKNIMTMKTQKSNPAHKIAGIILIVTALVSVAWINPALSINSRIDKVAPETDNDNTFVPAPATKDSVKIKKKVTAIATTSITDTLPEPTSIIVNNKSVAWADLDEELKQEIIESMKEARIAIAEAGRSIDKAEMEATLNAVKAELREAAQELKIQLEQVDSEEFKKEMENVKITIKRIAEETRPMIDSLMPVVLSAFEVAKEAALYSIIYLEDLLEPKLSDS</sequence>
<accession>A0A9J6ZLN2</accession>
<name>A0A9J6ZLN2_9BACT</name>
<dbReference type="Proteomes" id="UP001056426">
    <property type="component" value="Chromosome"/>
</dbReference>
<dbReference type="AlphaFoldDB" id="A0A9J6ZLN2"/>
<evidence type="ECO:0000313" key="5">
    <source>
        <dbReference type="Proteomes" id="UP001056426"/>
    </source>
</evidence>
<dbReference type="InterPro" id="IPR052173">
    <property type="entry name" value="Beta-lactam_resp_regulator"/>
</dbReference>
<protein>
    <recommendedName>
        <fullName evidence="3">Peptidase M56 domain-containing protein</fullName>
    </recommendedName>
</protein>
<reference evidence="4" key="1">
    <citation type="submission" date="2022-05" db="EMBL/GenBank/DDBJ databases">
        <authorList>
            <person name="Sun X."/>
        </authorList>
    </citation>
    <scope>NUCLEOTIDE SEQUENCE</scope>
    <source>
        <strain evidence="4">Ai-910</strain>
    </source>
</reference>
<gene>
    <name evidence="4" type="ORF">M9189_07795</name>
</gene>
<dbReference type="RefSeq" id="WP_250722146.1">
    <property type="nucleotide sequence ID" value="NZ_CP098400.1"/>
</dbReference>
<dbReference type="PANTHER" id="PTHR34978:SF3">
    <property type="entry name" value="SLR0241 PROTEIN"/>
    <property type="match status" value="1"/>
</dbReference>
<feature type="transmembrane region" description="Helical" evidence="2">
    <location>
        <begin position="257"/>
        <end position="276"/>
    </location>
</feature>
<evidence type="ECO:0000256" key="1">
    <source>
        <dbReference type="SAM" id="Coils"/>
    </source>
</evidence>
<feature type="transmembrane region" description="Helical" evidence="2">
    <location>
        <begin position="56"/>
        <end position="76"/>
    </location>
</feature>
<dbReference type="EMBL" id="CP098400">
    <property type="protein sequence ID" value="URW78764.1"/>
    <property type="molecule type" value="Genomic_DNA"/>
</dbReference>
<evidence type="ECO:0000259" key="3">
    <source>
        <dbReference type="Pfam" id="PF05569"/>
    </source>
</evidence>
<keyword evidence="5" id="KW-1185">Reference proteome</keyword>
<feature type="domain" description="Peptidase M56" evidence="3">
    <location>
        <begin position="53"/>
        <end position="246"/>
    </location>
</feature>
<feature type="coiled-coil region" evidence="1">
    <location>
        <begin position="357"/>
        <end position="423"/>
    </location>
</feature>
<keyword evidence="2" id="KW-0812">Transmembrane</keyword>